<sequence length="413" mass="44356">MSLTMSPFGGARRLLSLSVLLVLGMLALLALQADVAQAKGADYYALLGVSRGSSAADIKKAFRAKSREYHPDKNPGDRAAAELYMQINAAYEILNDPEKKAVYDQYGEEGLTKMQQQQQQGGGGDGMWDPFGFFGGMFGHNQGHGHAHGARGGIPKGPDSYIEVPVSLADIFSGREIPLLLNQQHACPKCSGTGAKSPEHVGECKVCKGQGSTVGQEQVAPGMFIQRRQTCRSCAGRGRVITQTCAACGGKRVERGERRIVLTVEPGVPDGHMVTFDSQADFHPDHMPGSLLIKLSTEPHPLFERPIKKAPHLLMNVELTLREALLGFDKEFTHLDGSKFKVSRQPAGPGATVAPVQHNERMRLPGLGLPVHEGGASERGFLEVVFTVALPKKPVASKEAAEQLAKAFDAAGF</sequence>
<dbReference type="SUPFAM" id="SSF49493">
    <property type="entry name" value="HSP40/DnaJ peptide-binding domain"/>
    <property type="match status" value="2"/>
</dbReference>
<dbReference type="SUPFAM" id="SSF57938">
    <property type="entry name" value="DnaJ/Hsp40 cysteine-rich domain"/>
    <property type="match status" value="1"/>
</dbReference>
<proteinExistence type="predicted"/>
<accession>A0A058Z2A3</accession>
<protein>
    <recommendedName>
        <fullName evidence="11">Chaperone DnaJ</fullName>
    </recommendedName>
</protein>
<evidence type="ECO:0000313" key="9">
    <source>
        <dbReference type="EMBL" id="KCV68043.1"/>
    </source>
</evidence>
<dbReference type="Gene3D" id="2.10.230.10">
    <property type="entry name" value="Heat shock protein DnaJ, cysteine-rich domain"/>
    <property type="match status" value="1"/>
</dbReference>
<feature type="signal peptide" evidence="6">
    <location>
        <begin position="1"/>
        <end position="32"/>
    </location>
</feature>
<dbReference type="Pfam" id="PF00226">
    <property type="entry name" value="DnaJ"/>
    <property type="match status" value="1"/>
</dbReference>
<dbReference type="Pfam" id="PF00684">
    <property type="entry name" value="DnaJ_CXXCXGXG"/>
    <property type="match status" value="1"/>
</dbReference>
<evidence type="ECO:0000256" key="4">
    <source>
        <dbReference type="ARBA" id="ARBA00022833"/>
    </source>
</evidence>
<feature type="domain" description="CR-type" evidence="8">
    <location>
        <begin position="174"/>
        <end position="257"/>
    </location>
</feature>
<dbReference type="GO" id="GO:0030544">
    <property type="term" value="F:Hsp70 protein binding"/>
    <property type="evidence" value="ECO:0007669"/>
    <property type="project" value="InterPro"/>
</dbReference>
<dbReference type="Gene3D" id="1.10.287.110">
    <property type="entry name" value="DnaJ domain"/>
    <property type="match status" value="1"/>
</dbReference>
<dbReference type="OrthoDB" id="550424at2759"/>
<dbReference type="eggNOG" id="KOG0712">
    <property type="taxonomic scope" value="Eukaryota"/>
</dbReference>
<dbReference type="SUPFAM" id="SSF46565">
    <property type="entry name" value="Chaperone J-domain"/>
    <property type="match status" value="1"/>
</dbReference>
<dbReference type="GO" id="GO:0006457">
    <property type="term" value="P:protein folding"/>
    <property type="evidence" value="ECO:0007669"/>
    <property type="project" value="InterPro"/>
</dbReference>
<evidence type="ECO:0000256" key="3">
    <source>
        <dbReference type="ARBA" id="ARBA00022771"/>
    </source>
</evidence>
<keyword evidence="2" id="KW-0677">Repeat</keyword>
<evidence type="ECO:0000259" key="7">
    <source>
        <dbReference type="PROSITE" id="PS50076"/>
    </source>
</evidence>
<evidence type="ECO:0000256" key="5">
    <source>
        <dbReference type="PROSITE-ProRule" id="PRU00546"/>
    </source>
</evidence>
<dbReference type="Pfam" id="PF01556">
    <property type="entry name" value="DnaJ_C"/>
    <property type="match status" value="1"/>
</dbReference>
<evidence type="ECO:0000256" key="1">
    <source>
        <dbReference type="ARBA" id="ARBA00022723"/>
    </source>
</evidence>
<dbReference type="InterPro" id="IPR001305">
    <property type="entry name" value="HSP_DnaJ_Cys-rich_dom"/>
</dbReference>
<evidence type="ECO:0000259" key="8">
    <source>
        <dbReference type="PROSITE" id="PS51188"/>
    </source>
</evidence>
<evidence type="ECO:0000313" key="10">
    <source>
        <dbReference type="Proteomes" id="UP000030693"/>
    </source>
</evidence>
<dbReference type="PROSITE" id="PS50076">
    <property type="entry name" value="DNAJ_2"/>
    <property type="match status" value="1"/>
</dbReference>
<name>A0A058Z2A3_FONAL</name>
<dbReference type="InterPro" id="IPR001623">
    <property type="entry name" value="DnaJ_domain"/>
</dbReference>
<dbReference type="EMBL" id="KB932211">
    <property type="protein sequence ID" value="KCV68043.1"/>
    <property type="molecule type" value="Genomic_DNA"/>
</dbReference>
<keyword evidence="6" id="KW-0732">Signal</keyword>
<dbReference type="PRINTS" id="PR00625">
    <property type="entry name" value="JDOMAIN"/>
</dbReference>
<dbReference type="OMA" id="KWHEDGD"/>
<dbReference type="CDD" id="cd10719">
    <property type="entry name" value="DnaJ_zf"/>
    <property type="match status" value="1"/>
</dbReference>
<reference evidence="9" key="1">
    <citation type="submission" date="2013-04" db="EMBL/GenBank/DDBJ databases">
        <title>The Genome Sequence of Fonticula alba ATCC 38817.</title>
        <authorList>
            <consortium name="The Broad Institute Genomics Platform"/>
            <person name="Russ C."/>
            <person name="Cuomo C."/>
            <person name="Burger G."/>
            <person name="Gray M.W."/>
            <person name="Holland P.W.H."/>
            <person name="King N."/>
            <person name="Lang F.B.F."/>
            <person name="Roger A.J."/>
            <person name="Ruiz-Trillo I."/>
            <person name="Brown M."/>
            <person name="Walker B."/>
            <person name="Young S."/>
            <person name="Zeng Q."/>
            <person name="Gargeya S."/>
            <person name="Fitzgerald M."/>
            <person name="Haas B."/>
            <person name="Abouelleil A."/>
            <person name="Allen A.W."/>
            <person name="Alvarado L."/>
            <person name="Arachchi H.M."/>
            <person name="Berlin A.M."/>
            <person name="Chapman S.B."/>
            <person name="Gainer-Dewar J."/>
            <person name="Goldberg J."/>
            <person name="Griggs A."/>
            <person name="Gujja S."/>
            <person name="Hansen M."/>
            <person name="Howarth C."/>
            <person name="Imamovic A."/>
            <person name="Ireland A."/>
            <person name="Larimer J."/>
            <person name="McCowan C."/>
            <person name="Murphy C."/>
            <person name="Pearson M."/>
            <person name="Poon T.W."/>
            <person name="Priest M."/>
            <person name="Roberts A."/>
            <person name="Saif S."/>
            <person name="Shea T."/>
            <person name="Sisk P."/>
            <person name="Sykes S."/>
            <person name="Wortman J."/>
            <person name="Nusbaum C."/>
            <person name="Birren B."/>
        </authorList>
    </citation>
    <scope>NUCLEOTIDE SEQUENCE [LARGE SCALE GENOMIC DNA]</scope>
    <source>
        <strain evidence="9">ATCC 38817</strain>
    </source>
</reference>
<feature type="zinc finger region" description="CR-type" evidence="5">
    <location>
        <begin position="174"/>
        <end position="257"/>
    </location>
</feature>
<keyword evidence="4 5" id="KW-0862">Zinc</keyword>
<dbReference type="GO" id="GO:0008270">
    <property type="term" value="F:zinc ion binding"/>
    <property type="evidence" value="ECO:0007669"/>
    <property type="project" value="UniProtKB-KW"/>
</dbReference>
<dbReference type="GeneID" id="20530234"/>
<dbReference type="SMART" id="SM00271">
    <property type="entry name" value="DnaJ"/>
    <property type="match status" value="1"/>
</dbReference>
<organism evidence="9">
    <name type="scientific">Fonticula alba</name>
    <name type="common">Slime mold</name>
    <dbReference type="NCBI Taxonomy" id="691883"/>
    <lineage>
        <taxon>Eukaryota</taxon>
        <taxon>Rotosphaerida</taxon>
        <taxon>Fonticulaceae</taxon>
        <taxon>Fonticula</taxon>
    </lineage>
</organism>
<keyword evidence="10" id="KW-1185">Reference proteome</keyword>
<dbReference type="CDD" id="cd06257">
    <property type="entry name" value="DnaJ"/>
    <property type="match status" value="1"/>
</dbReference>
<dbReference type="GO" id="GO:0051082">
    <property type="term" value="F:unfolded protein binding"/>
    <property type="evidence" value="ECO:0007669"/>
    <property type="project" value="InterPro"/>
</dbReference>
<dbReference type="InterPro" id="IPR018253">
    <property type="entry name" value="DnaJ_domain_CS"/>
</dbReference>
<keyword evidence="3 5" id="KW-0863">Zinc-finger</keyword>
<evidence type="ECO:0008006" key="11">
    <source>
        <dbReference type="Google" id="ProtNLM"/>
    </source>
</evidence>
<dbReference type="PROSITE" id="PS00636">
    <property type="entry name" value="DNAJ_1"/>
    <property type="match status" value="1"/>
</dbReference>
<dbReference type="AlphaFoldDB" id="A0A058Z2A3"/>
<dbReference type="Gene3D" id="2.60.260.20">
    <property type="entry name" value="Urease metallochaperone UreE, N-terminal domain"/>
    <property type="match status" value="2"/>
</dbReference>
<dbReference type="InterPro" id="IPR002939">
    <property type="entry name" value="DnaJ_C"/>
</dbReference>
<evidence type="ECO:0000256" key="6">
    <source>
        <dbReference type="SAM" id="SignalP"/>
    </source>
</evidence>
<evidence type="ECO:0000256" key="2">
    <source>
        <dbReference type="ARBA" id="ARBA00022737"/>
    </source>
</evidence>
<dbReference type="InterPro" id="IPR008971">
    <property type="entry name" value="HSP40/DnaJ_pept-bd"/>
</dbReference>
<dbReference type="PROSITE" id="PS51188">
    <property type="entry name" value="ZF_CR"/>
    <property type="match status" value="1"/>
</dbReference>
<dbReference type="PANTHER" id="PTHR43888">
    <property type="entry name" value="DNAJ-LIKE-2, ISOFORM A-RELATED"/>
    <property type="match status" value="1"/>
</dbReference>
<dbReference type="InterPro" id="IPR036410">
    <property type="entry name" value="HSP_DnaJ_Cys-rich_dom_sf"/>
</dbReference>
<dbReference type="STRING" id="691883.A0A058Z2A3"/>
<dbReference type="InterPro" id="IPR044713">
    <property type="entry name" value="DNJA1/2-like"/>
</dbReference>
<dbReference type="Proteomes" id="UP000030693">
    <property type="component" value="Unassembled WGS sequence"/>
</dbReference>
<feature type="chain" id="PRO_5001570655" description="Chaperone DnaJ" evidence="6">
    <location>
        <begin position="33"/>
        <end position="413"/>
    </location>
</feature>
<feature type="domain" description="J" evidence="7">
    <location>
        <begin position="42"/>
        <end position="107"/>
    </location>
</feature>
<keyword evidence="1 5" id="KW-0479">Metal-binding</keyword>
<gene>
    <name evidence="9" type="ORF">H696_05509</name>
</gene>
<dbReference type="RefSeq" id="XP_009497610.1">
    <property type="nucleotide sequence ID" value="XM_009499335.1"/>
</dbReference>
<dbReference type="CDD" id="cd10747">
    <property type="entry name" value="DnaJ_C"/>
    <property type="match status" value="1"/>
</dbReference>
<dbReference type="FunFam" id="2.10.230.10:FF:000001">
    <property type="entry name" value="DnaJ subfamily A member 2"/>
    <property type="match status" value="1"/>
</dbReference>
<dbReference type="InterPro" id="IPR036869">
    <property type="entry name" value="J_dom_sf"/>
</dbReference>